<protein>
    <recommendedName>
        <fullName evidence="6">Peptidase C60</fullName>
    </recommendedName>
</protein>
<organism evidence="4 5">
    <name type="scientific">Streptomyces longwoodensis</name>
    <dbReference type="NCBI Taxonomy" id="68231"/>
    <lineage>
        <taxon>Bacteria</taxon>
        <taxon>Bacillati</taxon>
        <taxon>Actinomycetota</taxon>
        <taxon>Actinomycetes</taxon>
        <taxon>Kitasatosporales</taxon>
        <taxon>Streptomycetaceae</taxon>
        <taxon>Streptomyces</taxon>
    </lineage>
</organism>
<feature type="chain" id="PRO_5038331402" description="Peptidase C60" evidence="3">
    <location>
        <begin position="27"/>
        <end position="211"/>
    </location>
</feature>
<evidence type="ECO:0008006" key="6">
    <source>
        <dbReference type="Google" id="ProtNLM"/>
    </source>
</evidence>
<comment type="caution">
    <text evidence="4">The sequence shown here is derived from an EMBL/GenBank/DDBJ whole genome shotgun (WGS) entry which is preliminary data.</text>
</comment>
<dbReference type="Proteomes" id="UP000053271">
    <property type="component" value="Unassembled WGS sequence"/>
</dbReference>
<feature type="signal peptide" evidence="3">
    <location>
        <begin position="1"/>
        <end position="26"/>
    </location>
</feature>
<dbReference type="InterPro" id="IPR005754">
    <property type="entry name" value="Sortase"/>
</dbReference>
<dbReference type="InterPro" id="IPR042001">
    <property type="entry name" value="Sortase_F"/>
</dbReference>
<dbReference type="CDD" id="cd05829">
    <property type="entry name" value="Sortase_F"/>
    <property type="match status" value="1"/>
</dbReference>
<dbReference type="EMBL" id="LMWS01000008">
    <property type="protein sequence ID" value="KUN40457.1"/>
    <property type="molecule type" value="Genomic_DNA"/>
</dbReference>
<evidence type="ECO:0000256" key="3">
    <source>
        <dbReference type="SAM" id="SignalP"/>
    </source>
</evidence>
<evidence type="ECO:0000313" key="5">
    <source>
        <dbReference type="Proteomes" id="UP000053271"/>
    </source>
</evidence>
<dbReference type="Pfam" id="PF04203">
    <property type="entry name" value="Sortase"/>
    <property type="match status" value="1"/>
</dbReference>
<reference evidence="4 5" key="1">
    <citation type="submission" date="2015-10" db="EMBL/GenBank/DDBJ databases">
        <title>Draft genome sequence of Streptomyces longwoodensis DSM 41677, type strain for the species Streptomyces longwoodensis.</title>
        <authorList>
            <person name="Ruckert C."/>
            <person name="Winkler A."/>
            <person name="Kalinowski J."/>
            <person name="Kampfer P."/>
            <person name="Glaeser S."/>
        </authorList>
    </citation>
    <scope>NUCLEOTIDE SEQUENCE [LARGE SCALE GENOMIC DNA]</scope>
    <source>
        <strain evidence="4 5">DSM 41677</strain>
    </source>
</reference>
<dbReference type="STRING" id="68231.AQJ30_07375"/>
<accession>A0A101R2H1</accession>
<dbReference type="Gene3D" id="2.40.260.10">
    <property type="entry name" value="Sortase"/>
    <property type="match status" value="1"/>
</dbReference>
<keyword evidence="3" id="KW-0732">Signal</keyword>
<dbReference type="SUPFAM" id="SSF63817">
    <property type="entry name" value="Sortase"/>
    <property type="match status" value="1"/>
</dbReference>
<evidence type="ECO:0000256" key="2">
    <source>
        <dbReference type="SAM" id="MobiDB-lite"/>
    </source>
</evidence>
<dbReference type="GO" id="GO:0016787">
    <property type="term" value="F:hydrolase activity"/>
    <property type="evidence" value="ECO:0007669"/>
    <property type="project" value="UniProtKB-KW"/>
</dbReference>
<dbReference type="AlphaFoldDB" id="A0A101R2H1"/>
<feature type="region of interest" description="Disordered" evidence="2">
    <location>
        <begin position="32"/>
        <end position="65"/>
    </location>
</feature>
<keyword evidence="1" id="KW-0378">Hydrolase</keyword>
<dbReference type="RefSeq" id="WP_067230120.1">
    <property type="nucleotide sequence ID" value="NZ_KQ948550.1"/>
</dbReference>
<dbReference type="InterPro" id="IPR023365">
    <property type="entry name" value="Sortase_dom-sf"/>
</dbReference>
<sequence length="211" mass="22042">MTGFRPRGRRSVYTAAATAFTTGALALLATAMTAPQPPPTPPASARTAPTAHSTVPQLPSAGLPRSEPAVISIPKIGLHTPVEKVARAGDGSIALPKDPDHAGWYTGSVTPGERGNAITVGHVDSEKGPAAFYGLGALRKGFPLTVTRHDGSTARFTVTGIEVWAKNAFPSQRVYGPTNTATLTLITCTGWDSTRRTYRSNLVITAQLTPS</sequence>
<dbReference type="GeneID" id="91424429"/>
<evidence type="ECO:0000313" key="4">
    <source>
        <dbReference type="EMBL" id="KUN40457.1"/>
    </source>
</evidence>
<name>A0A101R2H1_9ACTN</name>
<proteinExistence type="predicted"/>
<keyword evidence="5" id="KW-1185">Reference proteome</keyword>
<gene>
    <name evidence="4" type="ORF">AQJ30_07375</name>
</gene>
<evidence type="ECO:0000256" key="1">
    <source>
        <dbReference type="ARBA" id="ARBA00022801"/>
    </source>
</evidence>